<keyword evidence="1" id="KW-0472">Membrane</keyword>
<evidence type="ECO:0000313" key="2">
    <source>
        <dbReference type="EMBL" id="KAH7515041.1"/>
    </source>
</evidence>
<gene>
    <name evidence="2" type="ORF">FEM48_Zijuj11G0154000</name>
</gene>
<dbReference type="SUPFAM" id="SSF48264">
    <property type="entry name" value="Cytochrome P450"/>
    <property type="match status" value="1"/>
</dbReference>
<dbReference type="GO" id="GO:0004497">
    <property type="term" value="F:monooxygenase activity"/>
    <property type="evidence" value="ECO:0007669"/>
    <property type="project" value="InterPro"/>
</dbReference>
<dbReference type="Gene3D" id="1.10.630.10">
    <property type="entry name" value="Cytochrome P450"/>
    <property type="match status" value="1"/>
</dbReference>
<dbReference type="GO" id="GO:0020037">
    <property type="term" value="F:heme binding"/>
    <property type="evidence" value="ECO:0007669"/>
    <property type="project" value="InterPro"/>
</dbReference>
<dbReference type="GO" id="GO:0016705">
    <property type="term" value="F:oxidoreductase activity, acting on paired donors, with incorporation or reduction of molecular oxygen"/>
    <property type="evidence" value="ECO:0007669"/>
    <property type="project" value="InterPro"/>
</dbReference>
<dbReference type="Pfam" id="PF00067">
    <property type="entry name" value="p450"/>
    <property type="match status" value="1"/>
</dbReference>
<dbReference type="EMBL" id="JAEACU010000011">
    <property type="protein sequence ID" value="KAH7515041.1"/>
    <property type="molecule type" value="Genomic_DNA"/>
</dbReference>
<evidence type="ECO:0000313" key="3">
    <source>
        <dbReference type="Proteomes" id="UP000813462"/>
    </source>
</evidence>
<comment type="caution">
    <text evidence="2">The sequence shown here is derived from an EMBL/GenBank/DDBJ whole genome shotgun (WGS) entry which is preliminary data.</text>
</comment>
<name>A0A978UJR0_ZIZJJ</name>
<dbReference type="InterPro" id="IPR036396">
    <property type="entry name" value="Cyt_P450_sf"/>
</dbReference>
<proteinExistence type="predicted"/>
<protein>
    <submittedName>
        <fullName evidence="2">Uncharacterized protein</fullName>
    </submittedName>
</protein>
<dbReference type="GO" id="GO:0005506">
    <property type="term" value="F:iron ion binding"/>
    <property type="evidence" value="ECO:0007669"/>
    <property type="project" value="InterPro"/>
</dbReference>
<keyword evidence="1" id="KW-1133">Transmembrane helix</keyword>
<dbReference type="Proteomes" id="UP000813462">
    <property type="component" value="Unassembled WGS sequence"/>
</dbReference>
<keyword evidence="1" id="KW-0812">Transmembrane</keyword>
<feature type="transmembrane region" description="Helical" evidence="1">
    <location>
        <begin position="32"/>
        <end position="53"/>
    </location>
</feature>
<organism evidence="2 3">
    <name type="scientific">Ziziphus jujuba var. spinosa</name>
    <dbReference type="NCBI Taxonomy" id="714518"/>
    <lineage>
        <taxon>Eukaryota</taxon>
        <taxon>Viridiplantae</taxon>
        <taxon>Streptophyta</taxon>
        <taxon>Embryophyta</taxon>
        <taxon>Tracheophyta</taxon>
        <taxon>Spermatophyta</taxon>
        <taxon>Magnoliopsida</taxon>
        <taxon>eudicotyledons</taxon>
        <taxon>Gunneridae</taxon>
        <taxon>Pentapetalae</taxon>
        <taxon>rosids</taxon>
        <taxon>fabids</taxon>
        <taxon>Rosales</taxon>
        <taxon>Rhamnaceae</taxon>
        <taxon>Paliureae</taxon>
        <taxon>Ziziphus</taxon>
    </lineage>
</organism>
<dbReference type="PANTHER" id="PTHR24299">
    <property type="entry name" value="CYTOCHROME P450 FAMILY 1"/>
    <property type="match status" value="1"/>
</dbReference>
<dbReference type="AlphaFoldDB" id="A0A978UJR0"/>
<reference evidence="2" key="1">
    <citation type="journal article" date="2021" name="Front. Plant Sci.">
        <title>Chromosome-Scale Genome Assembly for Chinese Sour Jujube and Insights Into Its Genome Evolution and Domestication Signature.</title>
        <authorList>
            <person name="Shen L.-Y."/>
            <person name="Luo H."/>
            <person name="Wang X.-L."/>
            <person name="Wang X.-M."/>
            <person name="Qiu X.-J."/>
            <person name="Liu H."/>
            <person name="Zhou S.-S."/>
            <person name="Jia K.-H."/>
            <person name="Nie S."/>
            <person name="Bao Y.-T."/>
            <person name="Zhang R.-G."/>
            <person name="Yun Q.-Z."/>
            <person name="Chai Y.-H."/>
            <person name="Lu J.-Y."/>
            <person name="Li Y."/>
            <person name="Zhao S.-W."/>
            <person name="Mao J.-F."/>
            <person name="Jia S.-G."/>
            <person name="Mao Y.-M."/>
        </authorList>
    </citation>
    <scope>NUCLEOTIDE SEQUENCE</scope>
    <source>
        <strain evidence="2">AT0</strain>
        <tissue evidence="2">Leaf</tissue>
    </source>
</reference>
<sequence length="144" mass="15894">MIYGSCNGSSISRLLDVKKCTPLTTFEQQRVWTIPIFQSLLLLASFLFCIFRLRKWSSSTGHSPSQSSPLPPSPTAALPIIGHLHLLTDMPHITFARPAHKLEPIIYLQLGQVPTVIISSSRLARLALKTHAHGFGTRPQLISA</sequence>
<dbReference type="InterPro" id="IPR001128">
    <property type="entry name" value="Cyt_P450"/>
</dbReference>
<accession>A0A978UJR0</accession>
<dbReference type="PANTHER" id="PTHR24299:SF55">
    <property type="entry name" value="OS07G0293000 PROTEIN"/>
    <property type="match status" value="1"/>
</dbReference>
<evidence type="ECO:0000256" key="1">
    <source>
        <dbReference type="SAM" id="Phobius"/>
    </source>
</evidence>